<dbReference type="SUPFAM" id="SSF53756">
    <property type="entry name" value="UDP-Glycosyltransferase/glycogen phosphorylase"/>
    <property type="match status" value="1"/>
</dbReference>
<keyword evidence="1" id="KW-0808">Transferase</keyword>
<dbReference type="InterPro" id="IPR050194">
    <property type="entry name" value="Glycosyltransferase_grp1"/>
</dbReference>
<dbReference type="Proteomes" id="UP000217144">
    <property type="component" value="Chromosome"/>
</dbReference>
<protein>
    <submittedName>
        <fullName evidence="3">Glycosyltransferase</fullName>
    </submittedName>
</protein>
<dbReference type="PANTHER" id="PTHR45947">
    <property type="entry name" value="SULFOQUINOVOSYL TRANSFERASE SQD2"/>
    <property type="match status" value="1"/>
</dbReference>
<dbReference type="PANTHER" id="PTHR45947:SF3">
    <property type="entry name" value="SULFOQUINOVOSYL TRANSFERASE SQD2"/>
    <property type="match status" value="1"/>
</dbReference>
<feature type="domain" description="Glycosyl transferase family 1" evidence="2">
    <location>
        <begin position="190"/>
        <end position="342"/>
    </location>
</feature>
<proteinExistence type="predicted"/>
<evidence type="ECO:0000313" key="4">
    <source>
        <dbReference type="Proteomes" id="UP000217144"/>
    </source>
</evidence>
<dbReference type="Pfam" id="PF00534">
    <property type="entry name" value="Glycos_transf_1"/>
    <property type="match status" value="1"/>
</dbReference>
<name>A0AAC9YR31_9ACTN</name>
<dbReference type="GO" id="GO:0016757">
    <property type="term" value="F:glycosyltransferase activity"/>
    <property type="evidence" value="ECO:0007669"/>
    <property type="project" value="InterPro"/>
</dbReference>
<dbReference type="InterPro" id="IPR001296">
    <property type="entry name" value="Glyco_trans_1"/>
</dbReference>
<reference evidence="3 4" key="1">
    <citation type="submission" date="2016-07" db="EMBL/GenBank/DDBJ databases">
        <title>High microdiversification within the ubiquitous acI lineage of Actinobacteria.</title>
        <authorList>
            <person name="Neuenschwander S.M."/>
            <person name="Salcher M."/>
            <person name="Ghai R."/>
            <person name="Pernthaler J."/>
        </authorList>
    </citation>
    <scope>NUCLEOTIDE SEQUENCE [LARGE SCALE GENOMIC DNA]</scope>
    <source>
        <strain evidence="3">MMS-21-148</strain>
    </source>
</reference>
<gene>
    <name evidence="3" type="ORF">A1s21148_05075</name>
</gene>
<organism evidence="3 4">
    <name type="scientific">Candidatus Planktophila lacus</name>
    <dbReference type="NCBI Taxonomy" id="1884913"/>
    <lineage>
        <taxon>Bacteria</taxon>
        <taxon>Bacillati</taxon>
        <taxon>Actinomycetota</taxon>
        <taxon>Actinomycetes</taxon>
        <taxon>Candidatus Nanopelagicales</taxon>
        <taxon>Candidatus Nanopelagicaceae</taxon>
        <taxon>Candidatus Planktophila</taxon>
    </lineage>
</organism>
<evidence type="ECO:0000259" key="2">
    <source>
        <dbReference type="Pfam" id="PF00534"/>
    </source>
</evidence>
<accession>A0AAC9YR31</accession>
<evidence type="ECO:0000256" key="1">
    <source>
        <dbReference type="ARBA" id="ARBA00022679"/>
    </source>
</evidence>
<dbReference type="EMBL" id="CP016769">
    <property type="protein sequence ID" value="ASY10870.1"/>
    <property type="molecule type" value="Genomic_DNA"/>
</dbReference>
<dbReference type="Gene3D" id="3.40.50.2000">
    <property type="entry name" value="Glycogen Phosphorylase B"/>
    <property type="match status" value="2"/>
</dbReference>
<sequence length="377" mass="43265">MMKSQYLIDNERLLKLTQVSASLDNKLGGPVQVVNHVSRLLEEICDHELIVFGTEHSSTKRTFSVPTFRQNRYGLFFGKLKTPTRTQIRTSDVLLVHGFYLYSTLVTIALAKNSRIFVMPHGSLEQYQNSAGRFRKIVFDVFFRALAFFRNVAFVVGSPDEIIGVRDKFKKYPVHVLGLGIDEVPENYLRKNGLQESIRLLSFSRIAEKKRVDLSIEAVRVLREEGVDARLTIAGVGSDQLVKELRDLVELYNLDSFVDFIGFVDGEDKNNVYMNSDIFLLPSENENFAVAVAESIARQVPVVVSDRVAMHRFVERYKTGIVIEKLDVSLLVKAIKEIISNHNIYWQGCLNSRHLLFWDNVFEEWKRILLTTKEARK</sequence>
<dbReference type="AlphaFoldDB" id="A0AAC9YR31"/>
<dbReference type="KEGG" id="plan:A1s21148_05075"/>
<evidence type="ECO:0000313" key="3">
    <source>
        <dbReference type="EMBL" id="ASY10870.1"/>
    </source>
</evidence>
<keyword evidence="4" id="KW-1185">Reference proteome</keyword>